<evidence type="ECO:0000313" key="14">
    <source>
        <dbReference type="Proteomes" id="UP000261764"/>
    </source>
</evidence>
<evidence type="ECO:0000256" key="5">
    <source>
        <dbReference type="ARBA" id="ARBA00022741"/>
    </source>
</evidence>
<accession>A0A292IH29</accession>
<keyword evidence="4" id="KW-0479">Metal-binding</keyword>
<evidence type="ECO:0000313" key="13">
    <source>
        <dbReference type="EMBL" id="CDN40244.1"/>
    </source>
</evidence>
<feature type="binding site" evidence="11">
    <location>
        <position position="43"/>
    </location>
    <ligand>
        <name>ATP</name>
        <dbReference type="ChEBI" id="CHEBI:30616"/>
    </ligand>
</feature>
<keyword evidence="7" id="KW-0460">Magnesium</keyword>
<evidence type="ECO:0000256" key="6">
    <source>
        <dbReference type="ARBA" id="ARBA00022840"/>
    </source>
</evidence>
<protein>
    <recommendedName>
        <fullName evidence="11">DNA topoisomerase 4 subunit B</fullName>
        <ecNumber evidence="11">5.6.2.2</ecNumber>
    </recommendedName>
    <alternativeName>
        <fullName evidence="11">Topoisomerase IV subunit B</fullName>
    </alternativeName>
</protein>
<dbReference type="EC" id="5.6.2.2" evidence="11"/>
<keyword evidence="8 11" id="KW-0799">Topoisomerase</keyword>
<dbReference type="GO" id="GO:0007059">
    <property type="term" value="P:chromosome segregation"/>
    <property type="evidence" value="ECO:0007669"/>
    <property type="project" value="UniProtKB-UniRule"/>
</dbReference>
<dbReference type="InterPro" id="IPR020568">
    <property type="entry name" value="Ribosomal_Su5_D2-typ_SF"/>
</dbReference>
<dbReference type="CDD" id="cd16928">
    <property type="entry name" value="HATPase_GyrB-like"/>
    <property type="match status" value="1"/>
</dbReference>
<dbReference type="PRINTS" id="PR00418">
    <property type="entry name" value="TPI2FAMILY"/>
</dbReference>
<comment type="similarity">
    <text evidence="3">Belongs to the type II topoisomerase GyrB family.</text>
</comment>
<dbReference type="Pfam" id="PF00204">
    <property type="entry name" value="DNA_gyraseB"/>
    <property type="match status" value="1"/>
</dbReference>
<dbReference type="Pfam" id="PF02518">
    <property type="entry name" value="HATPase_c"/>
    <property type="match status" value="1"/>
</dbReference>
<dbReference type="Proteomes" id="UP000261764">
    <property type="component" value="Chromosome I"/>
</dbReference>
<dbReference type="FunFam" id="3.40.50.670:FF:000002">
    <property type="entry name" value="DNA gyrase subunit B"/>
    <property type="match status" value="1"/>
</dbReference>
<comment type="function">
    <text evidence="11">Topoisomerase IV is essential for chromosome segregation. It relaxes supercoiled DNA. Performs the decatenation events required during the replication of a circular DNA molecule.</text>
</comment>
<reference evidence="13 14" key="1">
    <citation type="journal article" date="2015" name="Clin. Infect. Dis.">
        <title>Genomic Investigations unmask Mycoplasma amphoriforme, a new respiratory pathogen.</title>
        <authorList>
            <person name="Gillespie S.H."/>
            <person name="Ling C.L."/>
            <person name="Oravcova K."/>
            <person name="Pinheiro M."/>
            <person name="Wells L."/>
            <person name="Bryant J.M."/>
            <person name="McHugh T.D."/>
            <person name="Bebear C."/>
            <person name="Webster D."/>
            <person name="Harris S.R."/>
            <person name="Seth-Smith H.M."/>
            <person name="Thomson N.R."/>
        </authorList>
    </citation>
    <scope>NUCLEOTIDE SEQUENCE [LARGE SCALE GENOMIC DNA]</scope>
    <source>
        <strain evidence="13 14">A39</strain>
    </source>
</reference>
<dbReference type="GO" id="GO:0003677">
    <property type="term" value="F:DNA binding"/>
    <property type="evidence" value="ECO:0007669"/>
    <property type="project" value="UniProtKB-UniRule"/>
</dbReference>
<dbReference type="InterPro" id="IPR002288">
    <property type="entry name" value="DNA_gyrase_B_C"/>
</dbReference>
<sequence>MAYDESSIKVLKGLDPVRKRPGLYIGSTDTRGLHHLVWEILDNAVDEVLNGSATEIDVAMKKDGSILIKDNGRGIPLGTNPSTGLSTIDTAYTVLHASGKFDDQAYKVAGGLHGVGASVVNALCSWMAVKVQREGKVYEALYKNGGNIVKKAAATGTTNRTGTTVHFMPDATIFRSITFNANVIKERLRESSFLFKGLKINFFDEKNPKNNVIFLAKNGIKEYVEFINESKKTCSKIAYFSANKEQIEVEAAMQFTTDENELFFSFANSIKTGEGGSHEIGFKTALTETINDYARKYKILKDRDKSFEGSDIREGLTVVLSVKVPEALLAYEGQTKNKLFTLEAKTAVQKVISEGLYFFLEENKEDANKIIQKIITARDQRLALRKARENIRQLKNAKSEKVLFGKLTPAQTKIASEAEIFLVEGDSAGGTAKTGRDRRFQAILPLRGKVMNVEKTKLQELLKNEEIVSIISCLGTGIGEDFNLKKLRYHKVIIMTDADTDGAHIQILLLTFFYRYMRPLIENGMIYLALPPLYKIKASDQKKQAYAWDEVELDDLKQTYKKYEIQRYKGLGEMNSEQLWETTMDPKTRQLIKVSLENAVEAERRVTTLMSEGTNTRKIWINENVDFTMENE</sequence>
<dbReference type="CDD" id="cd03366">
    <property type="entry name" value="TOPRIM_TopoIIA_GyrB"/>
    <property type="match status" value="1"/>
</dbReference>
<dbReference type="InterPro" id="IPR018522">
    <property type="entry name" value="TopoIIA_CS"/>
</dbReference>
<evidence type="ECO:0000256" key="1">
    <source>
        <dbReference type="ARBA" id="ARBA00000185"/>
    </source>
</evidence>
<dbReference type="InterPro" id="IPR013760">
    <property type="entry name" value="Topo_IIA-like_dom_sf"/>
</dbReference>
<feature type="binding site" evidence="11">
    <location>
        <position position="3"/>
    </location>
    <ligand>
        <name>ATP</name>
        <dbReference type="ChEBI" id="CHEBI:30616"/>
    </ligand>
</feature>
<comment type="subunit">
    <text evidence="11">Heterotetramer composed of ParC and ParE.</text>
</comment>
<dbReference type="SUPFAM" id="SSF56719">
    <property type="entry name" value="Type II DNA topoisomerase"/>
    <property type="match status" value="1"/>
</dbReference>
<dbReference type="Pfam" id="PF01751">
    <property type="entry name" value="Toprim"/>
    <property type="match status" value="1"/>
</dbReference>
<dbReference type="InterPro" id="IPR005740">
    <property type="entry name" value="ParE_type2"/>
</dbReference>
<dbReference type="RefSeq" id="WP_343251586.1">
    <property type="nucleotide sequence ID" value="NZ_HG937516.1"/>
</dbReference>
<evidence type="ECO:0000256" key="10">
    <source>
        <dbReference type="ARBA" id="ARBA00023235"/>
    </source>
</evidence>
<dbReference type="GO" id="GO:0005694">
    <property type="term" value="C:chromosome"/>
    <property type="evidence" value="ECO:0007669"/>
    <property type="project" value="InterPro"/>
</dbReference>
<evidence type="ECO:0000256" key="9">
    <source>
        <dbReference type="ARBA" id="ARBA00023125"/>
    </source>
</evidence>
<comment type="catalytic activity">
    <reaction evidence="1 11">
        <text>ATP-dependent breakage, passage and rejoining of double-stranded DNA.</text>
        <dbReference type="EC" id="5.6.2.2"/>
    </reaction>
</comment>
<dbReference type="KEGG" id="mamp:MAMA39_01200"/>
<feature type="domain" description="Toprim" evidence="12">
    <location>
        <begin position="418"/>
        <end position="532"/>
    </location>
</feature>
<dbReference type="GO" id="GO:0006265">
    <property type="term" value="P:DNA topological change"/>
    <property type="evidence" value="ECO:0007669"/>
    <property type="project" value="UniProtKB-UniRule"/>
</dbReference>
<dbReference type="InterPro" id="IPR003594">
    <property type="entry name" value="HATPase_dom"/>
</dbReference>
<dbReference type="SMART" id="SM00433">
    <property type="entry name" value="TOP2c"/>
    <property type="match status" value="1"/>
</dbReference>
<dbReference type="InterPro" id="IPR000565">
    <property type="entry name" value="Topo_IIA_B"/>
</dbReference>
<dbReference type="Gene3D" id="3.40.50.670">
    <property type="match status" value="1"/>
</dbReference>
<dbReference type="Pfam" id="PF00986">
    <property type="entry name" value="DNA_gyraseB_C"/>
    <property type="match status" value="1"/>
</dbReference>
<dbReference type="AlphaFoldDB" id="A0A292IH29"/>
<comment type="cofactor">
    <cofactor evidence="2">
        <name>Mg(2+)</name>
        <dbReference type="ChEBI" id="CHEBI:18420"/>
    </cofactor>
</comment>
<feature type="binding site" evidence="11">
    <location>
        <position position="336"/>
    </location>
    <ligand>
        <name>ATP</name>
        <dbReference type="ChEBI" id="CHEBI:30616"/>
    </ligand>
</feature>
<gene>
    <name evidence="11" type="primary">parE</name>
    <name evidence="13" type="ORF">MAMA39_01200</name>
</gene>
<dbReference type="SMART" id="SM00387">
    <property type="entry name" value="HATPase_c"/>
    <property type="match status" value="1"/>
</dbReference>
<feature type="binding site" evidence="11">
    <location>
        <begin position="111"/>
        <end position="117"/>
    </location>
    <ligand>
        <name>ATP</name>
        <dbReference type="ChEBI" id="CHEBI:30616"/>
    </ligand>
</feature>
<comment type="similarity">
    <text evidence="11">Belongs to the type II topoisomerase family. ParE type 2 subfamily.</text>
</comment>
<evidence type="ECO:0000256" key="7">
    <source>
        <dbReference type="ARBA" id="ARBA00022842"/>
    </source>
</evidence>
<dbReference type="InterPro" id="IPR013759">
    <property type="entry name" value="Topo_IIA_B_C"/>
</dbReference>
<dbReference type="NCBIfam" id="TIGR01058">
    <property type="entry name" value="parE_Gpos"/>
    <property type="match status" value="1"/>
</dbReference>
<dbReference type="InterPro" id="IPR014721">
    <property type="entry name" value="Ribsml_uS5_D2-typ_fold_subgr"/>
</dbReference>
<dbReference type="SUPFAM" id="SSF55874">
    <property type="entry name" value="ATPase domain of HSP90 chaperone/DNA topoisomerase II/histidine kinase"/>
    <property type="match status" value="1"/>
</dbReference>
<feature type="site" description="Interaction with DNA" evidence="11">
    <location>
        <position position="617"/>
    </location>
</feature>
<keyword evidence="6 11" id="KW-0067">ATP-binding</keyword>
<dbReference type="NCBIfam" id="NF004189">
    <property type="entry name" value="PRK05644.1"/>
    <property type="match status" value="1"/>
</dbReference>
<evidence type="ECO:0000256" key="8">
    <source>
        <dbReference type="ARBA" id="ARBA00023029"/>
    </source>
</evidence>
<dbReference type="GO" id="GO:0034335">
    <property type="term" value="F:DNA negative supercoiling activity"/>
    <property type="evidence" value="ECO:0007669"/>
    <property type="project" value="UniProtKB-ARBA"/>
</dbReference>
<dbReference type="PROSITE" id="PS50880">
    <property type="entry name" value="TOPRIM"/>
    <property type="match status" value="1"/>
</dbReference>
<dbReference type="InterPro" id="IPR001241">
    <property type="entry name" value="Topo_IIA"/>
</dbReference>
<organism evidence="13 14">
    <name type="scientific">Mycoplasma amphoriforme A39</name>
    <dbReference type="NCBI Taxonomy" id="572419"/>
    <lineage>
        <taxon>Bacteria</taxon>
        <taxon>Bacillati</taxon>
        <taxon>Mycoplasmatota</taxon>
        <taxon>Mollicutes</taxon>
        <taxon>Mycoplasmataceae</taxon>
        <taxon>Mycoplasma</taxon>
    </lineage>
</organism>
<dbReference type="HAMAP" id="MF_00939">
    <property type="entry name" value="ParE_type2"/>
    <property type="match status" value="1"/>
</dbReference>
<keyword evidence="10 11" id="KW-0413">Isomerase</keyword>
<feature type="site" description="Interaction with DNA" evidence="11">
    <location>
        <position position="504"/>
    </location>
</feature>
<keyword evidence="5 11" id="KW-0547">Nucleotide-binding</keyword>
<evidence type="ECO:0000256" key="3">
    <source>
        <dbReference type="ARBA" id="ARBA00010708"/>
    </source>
</evidence>
<dbReference type="InterPro" id="IPR034160">
    <property type="entry name" value="TOPRIM_GyrB"/>
</dbReference>
<name>A0A292IH29_9MOLU</name>
<dbReference type="PRINTS" id="PR01159">
    <property type="entry name" value="DNAGYRASEB"/>
</dbReference>
<keyword evidence="14" id="KW-1185">Reference proteome</keyword>
<dbReference type="SUPFAM" id="SSF54211">
    <property type="entry name" value="Ribosomal protein S5 domain 2-like"/>
    <property type="match status" value="1"/>
</dbReference>
<feature type="site" description="Interaction with DNA" evidence="11">
    <location>
        <position position="452"/>
    </location>
</feature>
<dbReference type="EMBL" id="HG937516">
    <property type="protein sequence ID" value="CDN40244.1"/>
    <property type="molecule type" value="Genomic_DNA"/>
</dbReference>
<evidence type="ECO:0000256" key="2">
    <source>
        <dbReference type="ARBA" id="ARBA00001946"/>
    </source>
</evidence>
<dbReference type="GO" id="GO:0005524">
    <property type="term" value="F:ATP binding"/>
    <property type="evidence" value="ECO:0007669"/>
    <property type="project" value="UniProtKB-UniRule"/>
</dbReference>
<dbReference type="CDD" id="cd00329">
    <property type="entry name" value="TopoII_MutL_Trans"/>
    <property type="match status" value="1"/>
</dbReference>
<evidence type="ECO:0000259" key="12">
    <source>
        <dbReference type="PROSITE" id="PS50880"/>
    </source>
</evidence>
<dbReference type="PANTHER" id="PTHR45866:SF12">
    <property type="entry name" value="DNA TOPOISOMERASE 4 SUBUNIT B"/>
    <property type="match status" value="1"/>
</dbReference>
<feature type="binding site" evidence="11">
    <location>
        <position position="70"/>
    </location>
    <ligand>
        <name>ATP</name>
        <dbReference type="ChEBI" id="CHEBI:30616"/>
    </ligand>
</feature>
<dbReference type="InterPro" id="IPR036890">
    <property type="entry name" value="HATPase_C_sf"/>
</dbReference>
<dbReference type="InterPro" id="IPR006171">
    <property type="entry name" value="TOPRIM_dom"/>
</dbReference>
<evidence type="ECO:0000256" key="11">
    <source>
        <dbReference type="HAMAP-Rule" id="MF_00939"/>
    </source>
</evidence>
<dbReference type="InterPro" id="IPR013506">
    <property type="entry name" value="Topo_IIA_bsu_dom2"/>
</dbReference>
<dbReference type="PROSITE" id="PS00177">
    <property type="entry name" value="TOPOISOMERASE_II"/>
    <property type="match status" value="1"/>
</dbReference>
<dbReference type="GO" id="GO:0046872">
    <property type="term" value="F:metal ion binding"/>
    <property type="evidence" value="ECO:0007669"/>
    <property type="project" value="UniProtKB-KW"/>
</dbReference>
<dbReference type="PANTHER" id="PTHR45866">
    <property type="entry name" value="DNA GYRASE/TOPOISOMERASE SUBUNIT B"/>
    <property type="match status" value="1"/>
</dbReference>
<evidence type="ECO:0000256" key="4">
    <source>
        <dbReference type="ARBA" id="ARBA00022723"/>
    </source>
</evidence>
<dbReference type="Gene3D" id="3.30.565.10">
    <property type="entry name" value="Histidine kinase-like ATPase, C-terminal domain"/>
    <property type="match status" value="1"/>
</dbReference>
<proteinExistence type="inferred from homology"/>
<dbReference type="Gene3D" id="3.30.230.10">
    <property type="match status" value="1"/>
</dbReference>
<keyword evidence="9 11" id="KW-0238">DNA-binding</keyword>